<evidence type="ECO:0000313" key="3">
    <source>
        <dbReference type="Proteomes" id="UP001140560"/>
    </source>
</evidence>
<name>A0A9W8Y0M1_9PLEO</name>
<evidence type="ECO:0000256" key="1">
    <source>
        <dbReference type="SAM" id="MobiDB-lite"/>
    </source>
</evidence>
<dbReference type="Proteomes" id="UP001140560">
    <property type="component" value="Unassembled WGS sequence"/>
</dbReference>
<gene>
    <name evidence="2" type="ORF">N0V83_009310</name>
</gene>
<feature type="compositionally biased region" description="Basic and acidic residues" evidence="1">
    <location>
        <begin position="92"/>
        <end position="140"/>
    </location>
</feature>
<evidence type="ECO:0000313" key="2">
    <source>
        <dbReference type="EMBL" id="KAJ4364713.1"/>
    </source>
</evidence>
<comment type="caution">
    <text evidence="2">The sequence shown here is derived from an EMBL/GenBank/DDBJ whole genome shotgun (WGS) entry which is preliminary data.</text>
</comment>
<keyword evidence="3" id="KW-1185">Reference proteome</keyword>
<feature type="compositionally biased region" description="Basic residues" evidence="1">
    <location>
        <begin position="141"/>
        <end position="150"/>
    </location>
</feature>
<dbReference type="AlphaFoldDB" id="A0A9W8Y0M1"/>
<sequence>MYSEEVREKRHQERNVQTRLLRHRNPAETEELRTLNQAAFGANRKIKVAEDARSKQGRRPNTEERETEDGLRRVVEQYGRRRDEINAATTERLNKEAEQKERERQAKNKEKEEKWKREEADKKRKEAEKQAAKAKKEAEKKRKRDPKSKSRSPGEQDRWGNYVNKVEKGESSRGGQRR</sequence>
<protein>
    <submittedName>
        <fullName evidence="2">Uncharacterized protein</fullName>
    </submittedName>
</protein>
<reference evidence="2" key="1">
    <citation type="submission" date="2022-10" db="EMBL/GenBank/DDBJ databases">
        <title>Tapping the CABI collections for fungal endophytes: first genome assemblies for Collariella, Neodidymelliopsis, Ascochyta clinopodiicola, Didymella pomorum, Didymosphaeria variabile, Neocosmospora piperis and Neocucurbitaria cava.</title>
        <authorList>
            <person name="Hill R."/>
        </authorList>
    </citation>
    <scope>NUCLEOTIDE SEQUENCE</scope>
    <source>
        <strain evidence="2">IMI 356814</strain>
    </source>
</reference>
<accession>A0A9W8Y0M1</accession>
<dbReference type="EMBL" id="JAPEUY010000017">
    <property type="protein sequence ID" value="KAJ4364713.1"/>
    <property type="molecule type" value="Genomic_DNA"/>
</dbReference>
<proteinExistence type="predicted"/>
<feature type="region of interest" description="Disordered" evidence="1">
    <location>
        <begin position="1"/>
        <end position="178"/>
    </location>
</feature>
<feature type="compositionally biased region" description="Basic and acidic residues" evidence="1">
    <location>
        <begin position="1"/>
        <end position="16"/>
    </location>
</feature>
<organism evidence="2 3">
    <name type="scientific">Neocucurbitaria cava</name>
    <dbReference type="NCBI Taxonomy" id="798079"/>
    <lineage>
        <taxon>Eukaryota</taxon>
        <taxon>Fungi</taxon>
        <taxon>Dikarya</taxon>
        <taxon>Ascomycota</taxon>
        <taxon>Pezizomycotina</taxon>
        <taxon>Dothideomycetes</taxon>
        <taxon>Pleosporomycetidae</taxon>
        <taxon>Pleosporales</taxon>
        <taxon>Pleosporineae</taxon>
        <taxon>Cucurbitariaceae</taxon>
        <taxon>Neocucurbitaria</taxon>
    </lineage>
</organism>
<feature type="compositionally biased region" description="Basic and acidic residues" evidence="1">
    <location>
        <begin position="47"/>
        <end position="85"/>
    </location>
</feature>